<feature type="region of interest" description="Disordered" evidence="1">
    <location>
        <begin position="1"/>
        <end position="41"/>
    </location>
</feature>
<accession>A0A9Q3GTI2</accession>
<gene>
    <name evidence="2" type="ORF">O181_018179</name>
</gene>
<feature type="compositionally biased region" description="Polar residues" evidence="1">
    <location>
        <begin position="225"/>
        <end position="266"/>
    </location>
</feature>
<feature type="region of interest" description="Disordered" evidence="1">
    <location>
        <begin position="225"/>
        <end position="289"/>
    </location>
</feature>
<dbReference type="Proteomes" id="UP000765509">
    <property type="component" value="Unassembled WGS sequence"/>
</dbReference>
<keyword evidence="3" id="KW-1185">Reference proteome</keyword>
<protein>
    <submittedName>
        <fullName evidence="2">Uncharacterized protein</fullName>
    </submittedName>
</protein>
<feature type="compositionally biased region" description="Polar residues" evidence="1">
    <location>
        <begin position="13"/>
        <end position="22"/>
    </location>
</feature>
<feature type="region of interest" description="Disordered" evidence="1">
    <location>
        <begin position="125"/>
        <end position="152"/>
    </location>
</feature>
<comment type="caution">
    <text evidence="2">The sequence shown here is derived from an EMBL/GenBank/DDBJ whole genome shotgun (WGS) entry which is preliminary data.</text>
</comment>
<sequence>MSDSVEENYIPLETQSQANKPVTPSKPEGSKGKGKRHSKPTLTTIKGKITVINPAVNSKGKFTKEADKQFVQGTVKDLGFQRHQPEDREGFFRTRIPGRGHLGHSGGWKDIGGNDTHSAIHIQIQQKPQTRGLEGYGSSSSAPPTPQRPFRWSMDNKRINLESYWAELGASFQKICIKEIDFRSLMVITKFWNPTKQFRLLAVRENRKRENQATIQDIEAQLTQTGNTNIPSGSQGVDQTISPVASSHSGTNRSVAKSHHSSQYQEVSRRRQGYKGKKNTTFNQRKRVSDPMIQKLLDLVKEVQKRQK</sequence>
<dbReference type="AlphaFoldDB" id="A0A9Q3GTI2"/>
<organism evidence="2 3">
    <name type="scientific">Austropuccinia psidii MF-1</name>
    <dbReference type="NCBI Taxonomy" id="1389203"/>
    <lineage>
        <taxon>Eukaryota</taxon>
        <taxon>Fungi</taxon>
        <taxon>Dikarya</taxon>
        <taxon>Basidiomycota</taxon>
        <taxon>Pucciniomycotina</taxon>
        <taxon>Pucciniomycetes</taxon>
        <taxon>Pucciniales</taxon>
        <taxon>Sphaerophragmiaceae</taxon>
        <taxon>Austropuccinia</taxon>
    </lineage>
</organism>
<name>A0A9Q3GTI2_9BASI</name>
<dbReference type="EMBL" id="AVOT02005197">
    <property type="protein sequence ID" value="MBW0478464.1"/>
    <property type="molecule type" value="Genomic_DNA"/>
</dbReference>
<reference evidence="2" key="1">
    <citation type="submission" date="2021-03" db="EMBL/GenBank/DDBJ databases">
        <title>Draft genome sequence of rust myrtle Austropuccinia psidii MF-1, a brazilian biotype.</title>
        <authorList>
            <person name="Quecine M.C."/>
            <person name="Pachon D.M.R."/>
            <person name="Bonatelli M.L."/>
            <person name="Correr F.H."/>
            <person name="Franceschini L.M."/>
            <person name="Leite T.F."/>
            <person name="Margarido G.R.A."/>
            <person name="Almeida C.A."/>
            <person name="Ferrarezi J.A."/>
            <person name="Labate C.A."/>
        </authorList>
    </citation>
    <scope>NUCLEOTIDE SEQUENCE</scope>
    <source>
        <strain evidence="2">MF-1</strain>
    </source>
</reference>
<evidence type="ECO:0000313" key="2">
    <source>
        <dbReference type="EMBL" id="MBW0478464.1"/>
    </source>
</evidence>
<evidence type="ECO:0000256" key="1">
    <source>
        <dbReference type="SAM" id="MobiDB-lite"/>
    </source>
</evidence>
<proteinExistence type="predicted"/>
<evidence type="ECO:0000313" key="3">
    <source>
        <dbReference type="Proteomes" id="UP000765509"/>
    </source>
</evidence>